<keyword evidence="1" id="KW-0732">Signal</keyword>
<dbReference type="KEGG" id="spu:100888608"/>
<dbReference type="GeneID" id="100888608"/>
<dbReference type="OrthoDB" id="10059227at2759"/>
<keyword evidence="3" id="KW-1185">Reference proteome</keyword>
<dbReference type="InParanoid" id="A0A7M7N5S4"/>
<evidence type="ECO:0000256" key="1">
    <source>
        <dbReference type="SAM" id="SignalP"/>
    </source>
</evidence>
<name>A0A7M7N5S4_STRPU</name>
<accession>A0A7M7N5S4</accession>
<dbReference type="EnsemblMetazoa" id="XM_030975815">
    <property type="protein sequence ID" value="XP_030831675"/>
    <property type="gene ID" value="LOC100888608"/>
</dbReference>
<dbReference type="Proteomes" id="UP000007110">
    <property type="component" value="Unassembled WGS sequence"/>
</dbReference>
<reference evidence="2" key="2">
    <citation type="submission" date="2021-01" db="UniProtKB">
        <authorList>
            <consortium name="EnsemblMetazoa"/>
        </authorList>
    </citation>
    <scope>IDENTIFICATION</scope>
</reference>
<protein>
    <submittedName>
        <fullName evidence="2">Uncharacterized protein</fullName>
    </submittedName>
</protein>
<feature type="chain" id="PRO_5029670786" evidence="1">
    <location>
        <begin position="17"/>
        <end position="282"/>
    </location>
</feature>
<reference evidence="3" key="1">
    <citation type="submission" date="2015-02" db="EMBL/GenBank/DDBJ databases">
        <title>Genome sequencing for Strongylocentrotus purpuratus.</title>
        <authorList>
            <person name="Murali S."/>
            <person name="Liu Y."/>
            <person name="Vee V."/>
            <person name="English A."/>
            <person name="Wang M."/>
            <person name="Skinner E."/>
            <person name="Han Y."/>
            <person name="Muzny D.M."/>
            <person name="Worley K.C."/>
            <person name="Gibbs R.A."/>
        </authorList>
    </citation>
    <scope>NUCLEOTIDE SEQUENCE</scope>
</reference>
<evidence type="ECO:0000313" key="3">
    <source>
        <dbReference type="Proteomes" id="UP000007110"/>
    </source>
</evidence>
<dbReference type="AlphaFoldDB" id="A0A7M7N5S4"/>
<sequence length="282" mass="29971">MRILVLIAAFLYVASAYTDPECSNYDHETYGCVGECISTGDCPGSKYQSNLCPTQPNDVKCCFTADTDAECATYNHPTHGTVGSCIASDQCPFGNYISGLCPTMAQDIKCCFGKPTDTCQSDGSDPSDCDDACGTTVKSLAQQIFDKHLAGSITLKTSHPNGVSDGADPYNNIRDTVLGCKAKRSSYECAQGSAPGGYVCLSESLLRYILQLSNDGYWLAVNSLAGACHGKNSLHYSGLAVDLAKTSSYSYFMDKCNEMGATESVGPGYPSADYHTHCAFSS</sequence>
<feature type="signal peptide" evidence="1">
    <location>
        <begin position="1"/>
        <end position="16"/>
    </location>
</feature>
<dbReference type="OMA" id="HETWVHC"/>
<dbReference type="RefSeq" id="XP_030831675.1">
    <property type="nucleotide sequence ID" value="XM_030975815.1"/>
</dbReference>
<evidence type="ECO:0000313" key="2">
    <source>
        <dbReference type="EnsemblMetazoa" id="XP_030831675"/>
    </source>
</evidence>
<proteinExistence type="predicted"/>
<organism evidence="2 3">
    <name type="scientific">Strongylocentrotus purpuratus</name>
    <name type="common">Purple sea urchin</name>
    <dbReference type="NCBI Taxonomy" id="7668"/>
    <lineage>
        <taxon>Eukaryota</taxon>
        <taxon>Metazoa</taxon>
        <taxon>Echinodermata</taxon>
        <taxon>Eleutherozoa</taxon>
        <taxon>Echinozoa</taxon>
        <taxon>Echinoidea</taxon>
        <taxon>Euechinoidea</taxon>
        <taxon>Echinacea</taxon>
        <taxon>Camarodonta</taxon>
        <taxon>Echinidea</taxon>
        <taxon>Strongylocentrotidae</taxon>
        <taxon>Strongylocentrotus</taxon>
    </lineage>
</organism>